<evidence type="ECO:0000256" key="4">
    <source>
        <dbReference type="ARBA" id="ARBA00022840"/>
    </source>
</evidence>
<dbReference type="Pfam" id="PF00271">
    <property type="entry name" value="Helicase_C"/>
    <property type="match status" value="1"/>
</dbReference>
<dbReference type="Gene3D" id="3.40.50.300">
    <property type="entry name" value="P-loop containing nucleotide triphosphate hydrolases"/>
    <property type="match status" value="2"/>
</dbReference>
<dbReference type="InterPro" id="IPR014001">
    <property type="entry name" value="Helicase_ATP-bd"/>
</dbReference>
<dbReference type="SUPFAM" id="SSF52540">
    <property type="entry name" value="P-loop containing nucleoside triphosphate hydrolases"/>
    <property type="match status" value="1"/>
</dbReference>
<dbReference type="AlphaFoldDB" id="A0A1T5C9X1"/>
<gene>
    <name evidence="9" type="ORF">SAMN02745120_2124</name>
</gene>
<dbReference type="InterPro" id="IPR050079">
    <property type="entry name" value="DEAD_box_RNA_helicase"/>
</dbReference>
<dbReference type="GO" id="GO:0003724">
    <property type="term" value="F:RNA helicase activity"/>
    <property type="evidence" value="ECO:0007669"/>
    <property type="project" value="TreeGrafter"/>
</dbReference>
<dbReference type="GO" id="GO:0016787">
    <property type="term" value="F:hydrolase activity"/>
    <property type="evidence" value="ECO:0007669"/>
    <property type="project" value="UniProtKB-KW"/>
</dbReference>
<feature type="compositionally biased region" description="Basic residues" evidence="6">
    <location>
        <begin position="409"/>
        <end position="423"/>
    </location>
</feature>
<evidence type="ECO:0000313" key="9">
    <source>
        <dbReference type="EMBL" id="SKB56181.1"/>
    </source>
</evidence>
<dbReference type="PROSITE" id="PS51192">
    <property type="entry name" value="HELICASE_ATP_BIND_1"/>
    <property type="match status" value="1"/>
</dbReference>
<keyword evidence="3 9" id="KW-0347">Helicase</keyword>
<evidence type="ECO:0000256" key="2">
    <source>
        <dbReference type="ARBA" id="ARBA00022801"/>
    </source>
</evidence>
<dbReference type="RefSeq" id="WP_079589929.1">
    <property type="nucleotide sequence ID" value="NZ_CP154629.1"/>
</dbReference>
<dbReference type="Proteomes" id="UP000243406">
    <property type="component" value="Unassembled WGS sequence"/>
</dbReference>
<accession>A0A1T5C9X1</accession>
<dbReference type="GO" id="GO:0005524">
    <property type="term" value="F:ATP binding"/>
    <property type="evidence" value="ECO:0007669"/>
    <property type="project" value="UniProtKB-KW"/>
</dbReference>
<evidence type="ECO:0000256" key="5">
    <source>
        <dbReference type="ARBA" id="ARBA00038437"/>
    </source>
</evidence>
<evidence type="ECO:0000256" key="6">
    <source>
        <dbReference type="SAM" id="MobiDB-lite"/>
    </source>
</evidence>
<dbReference type="SMART" id="SM00490">
    <property type="entry name" value="HELICc"/>
    <property type="match status" value="1"/>
</dbReference>
<evidence type="ECO:0000259" key="7">
    <source>
        <dbReference type="PROSITE" id="PS51192"/>
    </source>
</evidence>
<evidence type="ECO:0000259" key="8">
    <source>
        <dbReference type="PROSITE" id="PS51194"/>
    </source>
</evidence>
<sequence>MRTFYDLGINTDNIDKLRNMYITKPTKIQEQAIPLILKGKDIIGKAQTGTGKTLAFVLPLIQMLDENISTPQVLILTPTRELALQITTVVEELLKDSAFDVVSVYGGHDVEKQKNQLKNNAQFVVGTPGRILDHIREGSINFKNLKHVVIDEADQMMAFGFMEDLDLLFDKTPEKMQKMIFSATIPDMIRKLARKIMNNAINIDIDPESVVIDNIRQVVVRTTEERRLQSLEMALKEFKPFMAMIFCKSKERANELYDNMVNLRYDVEILHGDFSQNKRENIMKRFRELKFPFLVTTDISARGMDIDGITHVFNYDIPRQIEYYIHRVGRTGRAGEKGIAVSFVSDKEVEQMKKIQKTVGISIPEVYDRSSDERKRMNIETLLEGKVKTKEVRYRKTTKSKPSLVNARKSGKKRTNPRKGSSK</sequence>
<name>A0A1T5C9X1_9FIRM</name>
<evidence type="ECO:0000256" key="3">
    <source>
        <dbReference type="ARBA" id="ARBA00022806"/>
    </source>
</evidence>
<dbReference type="CDD" id="cd00268">
    <property type="entry name" value="DEADc"/>
    <property type="match status" value="1"/>
</dbReference>
<evidence type="ECO:0000313" key="10">
    <source>
        <dbReference type="Proteomes" id="UP000243406"/>
    </source>
</evidence>
<dbReference type="GO" id="GO:0003676">
    <property type="term" value="F:nucleic acid binding"/>
    <property type="evidence" value="ECO:0007669"/>
    <property type="project" value="InterPro"/>
</dbReference>
<dbReference type="Pfam" id="PF00270">
    <property type="entry name" value="DEAD"/>
    <property type="match status" value="1"/>
</dbReference>
<dbReference type="InterPro" id="IPR027417">
    <property type="entry name" value="P-loop_NTPase"/>
</dbReference>
<dbReference type="InterPro" id="IPR001650">
    <property type="entry name" value="Helicase_C-like"/>
</dbReference>
<dbReference type="InterPro" id="IPR011545">
    <property type="entry name" value="DEAD/DEAH_box_helicase_dom"/>
</dbReference>
<organism evidence="9 10">
    <name type="scientific">Acetoanaerobium noterae</name>
    <dbReference type="NCBI Taxonomy" id="745369"/>
    <lineage>
        <taxon>Bacteria</taxon>
        <taxon>Bacillati</taxon>
        <taxon>Bacillota</taxon>
        <taxon>Clostridia</taxon>
        <taxon>Peptostreptococcales</taxon>
        <taxon>Filifactoraceae</taxon>
        <taxon>Acetoanaerobium</taxon>
    </lineage>
</organism>
<dbReference type="OrthoDB" id="9805696at2"/>
<evidence type="ECO:0000256" key="1">
    <source>
        <dbReference type="ARBA" id="ARBA00022741"/>
    </source>
</evidence>
<dbReference type="EMBL" id="FUYN01000004">
    <property type="protein sequence ID" value="SKB56181.1"/>
    <property type="molecule type" value="Genomic_DNA"/>
</dbReference>
<keyword evidence="10" id="KW-1185">Reference proteome</keyword>
<feature type="domain" description="Helicase ATP-binding" evidence="7">
    <location>
        <begin position="33"/>
        <end position="203"/>
    </location>
</feature>
<proteinExistence type="inferred from homology"/>
<dbReference type="PANTHER" id="PTHR47959">
    <property type="entry name" value="ATP-DEPENDENT RNA HELICASE RHLE-RELATED"/>
    <property type="match status" value="1"/>
</dbReference>
<dbReference type="PROSITE" id="PS51194">
    <property type="entry name" value="HELICASE_CTER"/>
    <property type="match status" value="1"/>
</dbReference>
<dbReference type="GO" id="GO:0005829">
    <property type="term" value="C:cytosol"/>
    <property type="evidence" value="ECO:0007669"/>
    <property type="project" value="TreeGrafter"/>
</dbReference>
<dbReference type="PANTHER" id="PTHR47959:SF1">
    <property type="entry name" value="ATP-DEPENDENT RNA HELICASE DBPA"/>
    <property type="match status" value="1"/>
</dbReference>
<dbReference type="SMART" id="SM00487">
    <property type="entry name" value="DEXDc"/>
    <property type="match status" value="1"/>
</dbReference>
<keyword evidence="4" id="KW-0067">ATP-binding</keyword>
<protein>
    <submittedName>
        <fullName evidence="9">ATP-dependent RNA helicase DeaD</fullName>
    </submittedName>
</protein>
<feature type="domain" description="Helicase C-terminal" evidence="8">
    <location>
        <begin position="214"/>
        <end position="374"/>
    </location>
</feature>
<dbReference type="CDD" id="cd18787">
    <property type="entry name" value="SF2_C_DEAD"/>
    <property type="match status" value="1"/>
</dbReference>
<reference evidence="10" key="1">
    <citation type="submission" date="2017-02" db="EMBL/GenBank/DDBJ databases">
        <authorList>
            <person name="Varghese N."/>
            <person name="Submissions S."/>
        </authorList>
    </citation>
    <scope>NUCLEOTIDE SEQUENCE [LARGE SCALE GENOMIC DNA]</scope>
    <source>
        <strain evidence="10">ATCC 35199</strain>
    </source>
</reference>
<comment type="similarity">
    <text evidence="5">Belongs to the DEAD box helicase family.</text>
</comment>
<dbReference type="InterPro" id="IPR044742">
    <property type="entry name" value="DEAD/DEAH_RhlB"/>
</dbReference>
<keyword evidence="2" id="KW-0378">Hydrolase</keyword>
<keyword evidence="1" id="KW-0547">Nucleotide-binding</keyword>
<feature type="region of interest" description="Disordered" evidence="6">
    <location>
        <begin position="391"/>
        <end position="423"/>
    </location>
</feature>